<feature type="transmembrane region" description="Helical" evidence="10">
    <location>
        <begin position="355"/>
        <end position="378"/>
    </location>
</feature>
<dbReference type="InterPro" id="IPR004705">
    <property type="entry name" value="Cation/H_exchanger_CPA1_bac"/>
</dbReference>
<evidence type="ECO:0000256" key="4">
    <source>
        <dbReference type="ARBA" id="ARBA00022692"/>
    </source>
</evidence>
<dbReference type="EMBL" id="JBJHZZ010000001">
    <property type="protein sequence ID" value="MFL0246138.1"/>
    <property type="molecule type" value="Genomic_DNA"/>
</dbReference>
<feature type="domain" description="Cation/H+ exchanger transmembrane" evidence="11">
    <location>
        <begin position="9"/>
        <end position="412"/>
    </location>
</feature>
<comment type="caution">
    <text evidence="12">The sequence shown here is derived from an EMBL/GenBank/DDBJ whole genome shotgun (WGS) entry which is preliminary data.</text>
</comment>
<protein>
    <submittedName>
        <fullName evidence="12">Na+/H+ antiporter</fullName>
    </submittedName>
</protein>
<evidence type="ECO:0000256" key="6">
    <source>
        <dbReference type="ARBA" id="ARBA00023053"/>
    </source>
</evidence>
<evidence type="ECO:0000256" key="7">
    <source>
        <dbReference type="ARBA" id="ARBA00023065"/>
    </source>
</evidence>
<proteinExistence type="inferred from homology"/>
<dbReference type="InterPro" id="IPR018422">
    <property type="entry name" value="Cation/H_exchanger_CPA1"/>
</dbReference>
<dbReference type="Pfam" id="PF00999">
    <property type="entry name" value="Na_H_Exchanger"/>
    <property type="match status" value="1"/>
</dbReference>
<evidence type="ECO:0000256" key="5">
    <source>
        <dbReference type="ARBA" id="ARBA00022989"/>
    </source>
</evidence>
<evidence type="ECO:0000256" key="2">
    <source>
        <dbReference type="ARBA" id="ARBA00022448"/>
    </source>
</evidence>
<feature type="transmembrane region" description="Helical" evidence="10">
    <location>
        <begin position="266"/>
        <end position="291"/>
    </location>
</feature>
<gene>
    <name evidence="12" type="ORF">ACJDUG_03985</name>
</gene>
<reference evidence="12 13" key="1">
    <citation type="submission" date="2024-11" db="EMBL/GenBank/DDBJ databases">
        <authorList>
            <person name="Heng Y.C."/>
            <person name="Lim A.C.H."/>
            <person name="Lee J.K.Y."/>
            <person name="Kittelmann S."/>
        </authorList>
    </citation>
    <scope>NUCLEOTIDE SEQUENCE [LARGE SCALE GENOMIC DNA]</scope>
    <source>
        <strain evidence="12 13">WILCCON 0185</strain>
    </source>
</reference>
<feature type="transmembrane region" description="Helical" evidence="10">
    <location>
        <begin position="214"/>
        <end position="231"/>
    </location>
</feature>
<feature type="transmembrane region" description="Helical" evidence="10">
    <location>
        <begin position="180"/>
        <end position="202"/>
    </location>
</feature>
<keyword evidence="5 10" id="KW-1133">Transmembrane helix</keyword>
<accession>A0ABW8T0P8</accession>
<keyword evidence="3 10" id="KW-1003">Cell membrane</keyword>
<dbReference type="NCBIfam" id="TIGR00831">
    <property type="entry name" value="a_cpa1"/>
    <property type="match status" value="1"/>
</dbReference>
<keyword evidence="6 10" id="KW-0915">Sodium</keyword>
<evidence type="ECO:0000313" key="12">
    <source>
        <dbReference type="EMBL" id="MFL0246138.1"/>
    </source>
</evidence>
<dbReference type="Proteomes" id="UP001623591">
    <property type="component" value="Unassembled WGS sequence"/>
</dbReference>
<keyword evidence="10" id="KW-0050">Antiport</keyword>
<comment type="caution">
    <text evidence="10">Lacks conserved residue(s) required for the propagation of feature annotation.</text>
</comment>
<feature type="transmembrane region" description="Helical" evidence="10">
    <location>
        <begin position="55"/>
        <end position="72"/>
    </location>
</feature>
<evidence type="ECO:0000313" key="13">
    <source>
        <dbReference type="Proteomes" id="UP001623591"/>
    </source>
</evidence>
<evidence type="ECO:0000256" key="10">
    <source>
        <dbReference type="RuleBase" id="RU366002"/>
    </source>
</evidence>
<keyword evidence="2 10" id="KW-0813">Transport</keyword>
<feature type="transmembrane region" description="Helical" evidence="10">
    <location>
        <begin position="390"/>
        <end position="412"/>
    </location>
</feature>
<dbReference type="RefSeq" id="WP_406768592.1">
    <property type="nucleotide sequence ID" value="NZ_JBJHZZ010000001.1"/>
</dbReference>
<keyword evidence="4 10" id="KW-0812">Transmembrane</keyword>
<keyword evidence="9 10" id="KW-0739">Sodium transport</keyword>
<evidence type="ECO:0000256" key="8">
    <source>
        <dbReference type="ARBA" id="ARBA00023136"/>
    </source>
</evidence>
<evidence type="ECO:0000256" key="9">
    <source>
        <dbReference type="ARBA" id="ARBA00023201"/>
    </source>
</evidence>
<keyword evidence="7 10" id="KW-0406">Ion transport</keyword>
<dbReference type="Gene3D" id="6.10.140.1330">
    <property type="match status" value="1"/>
</dbReference>
<dbReference type="PANTHER" id="PTHR10110:SF86">
    <property type="entry name" value="SODIUM_HYDROGEN EXCHANGER 7"/>
    <property type="match status" value="1"/>
</dbReference>
<sequence>MEIFIIVLILLICIGISNVLNRFIPMIPIPLIQIALGMLLAVLPLGIHMPLNPELFLVLFIAPLLFNDGKRVSRNELWNQRIPILLMSLGLVFVTVFVLGYVIHLMIPSISLSASFALAAILSPTDAVAVQSLSKRINLPGNIMHLLEGEALTNDASGLVAFKFAVAATVSGIFSLTQATFSFFIIAIGGVLAGVILSLLVIKLRRFIRRLGMEDVTVQMLIQIITPFFLYLAAEELGVSGILAVVAGGIVHAYEHERTESFMSKLQVVSVSTWSVIIFILNGLVFLILGLQIPAVIKVIFYDEKYDNLQVFGYILAISVILIIIRFIWVYIFYEGKFAFRRKEMFSRTRLKFSILTSISGVRGSVTLAAAFSIPYVIQGGNAFPQRDLIIFISAGVILFTLIEASVLLPLLSKKEKHVNRENVDRLEHLALIKVIEATVKVLRDEMNDENRKATMYVISSFNKQIRNGYRNTDKFKLTMELSEIKKDVFTEALEAEKKEIEHLFEAGQISRQVYFELVEIYSHAETILKDGFKHRFKFAISTAKKLISKLLSLRKKSNLLLIKEVELAQITVYKGVILAIRDKISEENKAASLELISHYNELISRLHRGDLPNNLDQFNEIKRKIQFKAIEVQRKEVQLLFENGEINRDIANKLRKFINYWEASILD</sequence>
<feature type="transmembrane region" description="Helical" evidence="10">
    <location>
        <begin position="84"/>
        <end position="104"/>
    </location>
</feature>
<keyword evidence="13" id="KW-1185">Reference proteome</keyword>
<feature type="transmembrane region" description="Helical" evidence="10">
    <location>
        <begin position="311"/>
        <end position="334"/>
    </location>
</feature>
<keyword evidence="8 10" id="KW-0472">Membrane</keyword>
<name>A0ABW8T0P8_9CLOT</name>
<comment type="similarity">
    <text evidence="10">Belongs to the monovalent cation:proton antiporter 1 (CPA1) transporter (TC 2.A.36) family.</text>
</comment>
<dbReference type="PANTHER" id="PTHR10110">
    <property type="entry name" value="SODIUM/HYDROGEN EXCHANGER"/>
    <property type="match status" value="1"/>
</dbReference>
<evidence type="ECO:0000259" key="11">
    <source>
        <dbReference type="Pfam" id="PF00999"/>
    </source>
</evidence>
<feature type="transmembrane region" description="Helical" evidence="10">
    <location>
        <begin position="6"/>
        <end position="24"/>
    </location>
</feature>
<dbReference type="InterPro" id="IPR006153">
    <property type="entry name" value="Cation/H_exchanger_TM"/>
</dbReference>
<comment type="function">
    <text evidence="10">Na(+)/H(+) antiporter that extrudes sodium in exchange for external protons.</text>
</comment>
<comment type="subcellular location">
    <subcellularLocation>
        <location evidence="1 10">Cell membrane</location>
        <topology evidence="1 10">Multi-pass membrane protein</topology>
    </subcellularLocation>
</comment>
<evidence type="ECO:0000256" key="1">
    <source>
        <dbReference type="ARBA" id="ARBA00004651"/>
    </source>
</evidence>
<organism evidence="12 13">
    <name type="scientific">Candidatus Clostridium stratigraminis</name>
    <dbReference type="NCBI Taxonomy" id="3381661"/>
    <lineage>
        <taxon>Bacteria</taxon>
        <taxon>Bacillati</taxon>
        <taxon>Bacillota</taxon>
        <taxon>Clostridia</taxon>
        <taxon>Eubacteriales</taxon>
        <taxon>Clostridiaceae</taxon>
        <taxon>Clostridium</taxon>
    </lineage>
</organism>
<evidence type="ECO:0000256" key="3">
    <source>
        <dbReference type="ARBA" id="ARBA00022475"/>
    </source>
</evidence>
<feature type="transmembrane region" description="Helical" evidence="10">
    <location>
        <begin position="237"/>
        <end position="254"/>
    </location>
</feature>